<reference evidence="4 5" key="1">
    <citation type="journal article" date="2016" name="Mol. Biol. Evol.">
        <title>Comparative Genomics of Early-Diverging Mushroom-Forming Fungi Provides Insights into the Origins of Lignocellulose Decay Capabilities.</title>
        <authorList>
            <person name="Nagy L.G."/>
            <person name="Riley R."/>
            <person name="Tritt A."/>
            <person name="Adam C."/>
            <person name="Daum C."/>
            <person name="Floudas D."/>
            <person name="Sun H."/>
            <person name="Yadav J.S."/>
            <person name="Pangilinan J."/>
            <person name="Larsson K.H."/>
            <person name="Matsuura K."/>
            <person name="Barry K."/>
            <person name="Labutti K."/>
            <person name="Kuo R."/>
            <person name="Ohm R.A."/>
            <person name="Bhattacharya S.S."/>
            <person name="Shirouzu T."/>
            <person name="Yoshinaga Y."/>
            <person name="Martin F.M."/>
            <person name="Grigoriev I.V."/>
            <person name="Hibbett D.S."/>
        </authorList>
    </citation>
    <scope>NUCLEOTIDE SEQUENCE [LARGE SCALE GENOMIC DNA]</scope>
    <source>
        <strain evidence="4 5">TUFC12733</strain>
    </source>
</reference>
<organism evidence="4 5">
    <name type="scientific">Calocera viscosa (strain TUFC12733)</name>
    <dbReference type="NCBI Taxonomy" id="1330018"/>
    <lineage>
        <taxon>Eukaryota</taxon>
        <taxon>Fungi</taxon>
        <taxon>Dikarya</taxon>
        <taxon>Basidiomycota</taxon>
        <taxon>Agaricomycotina</taxon>
        <taxon>Dacrymycetes</taxon>
        <taxon>Dacrymycetales</taxon>
        <taxon>Dacrymycetaceae</taxon>
        <taxon>Calocera</taxon>
    </lineage>
</organism>
<dbReference type="OrthoDB" id="9972683at2759"/>
<feature type="active site" description="Nucleophile" evidence="2">
    <location>
        <position position="135"/>
    </location>
</feature>
<evidence type="ECO:0000313" key="4">
    <source>
        <dbReference type="EMBL" id="KZP00523.1"/>
    </source>
</evidence>
<evidence type="ECO:0000259" key="3">
    <source>
        <dbReference type="Pfam" id="PF00561"/>
    </source>
</evidence>
<dbReference type="Proteomes" id="UP000076738">
    <property type="component" value="Unassembled WGS sequence"/>
</dbReference>
<dbReference type="InterPro" id="IPR029058">
    <property type="entry name" value="AB_hydrolase_fold"/>
</dbReference>
<evidence type="ECO:0000256" key="1">
    <source>
        <dbReference type="ARBA" id="ARBA00006886"/>
    </source>
</evidence>
<dbReference type="PANTHER" id="PTHR32268">
    <property type="entry name" value="HOMOSERINE O-ACETYLTRANSFERASE"/>
    <property type="match status" value="1"/>
</dbReference>
<evidence type="ECO:0000256" key="2">
    <source>
        <dbReference type="PIRSR" id="PIRSR000443-1"/>
    </source>
</evidence>
<sequence length="359" mass="38966">MPRKLTAEQEAMKVEKFELGDFNLECGAQTQDWFLLYRCIGDPKSPAILKPTCFGGTIRGSDVPVGVEHAITPEKYYIIFVGMFGGGESSSPSNTNVPFNGGNFPPISLADQVNAQKKLCEFLGIKKLFAVAGFSMGACQAFQWGVQYPDYMDFIIAVCGSARCSPHNYVFLEGPKNALLADAKFKGGHYSADALPQLGTKGFARAYSGWGFSATWHRELKFLDLGYKDIDDYLAQVWDGGLGTTAGTDYTSSDANDLLCLTRTWQTANVANIAPYDGDFEAAMKAIKARALVMPCTTDQYFEVEAGEIEVSLMNPGIGTFKPIVSIWGHQAGAGSNPTDTKFFNNAAAELFAEAEKKA</sequence>
<name>A0A167R3G0_CALVF</name>
<proteinExistence type="inferred from homology"/>
<dbReference type="SUPFAM" id="SSF53474">
    <property type="entry name" value="alpha/beta-Hydrolases"/>
    <property type="match status" value="1"/>
</dbReference>
<dbReference type="InterPro" id="IPR000073">
    <property type="entry name" value="AB_hydrolase_1"/>
</dbReference>
<dbReference type="InterPro" id="IPR008220">
    <property type="entry name" value="HAT_MetX-like"/>
</dbReference>
<dbReference type="GO" id="GO:0016747">
    <property type="term" value="F:acyltransferase activity, transferring groups other than amino-acyl groups"/>
    <property type="evidence" value="ECO:0007669"/>
    <property type="project" value="InterPro"/>
</dbReference>
<dbReference type="STRING" id="1330018.A0A167R3G0"/>
<comment type="similarity">
    <text evidence="1">Belongs to the AB hydrolase superfamily. MetX family.</text>
</comment>
<feature type="active site" evidence="2">
    <location>
        <position position="299"/>
    </location>
</feature>
<dbReference type="AlphaFoldDB" id="A0A167R3G0"/>
<dbReference type="Pfam" id="PF00561">
    <property type="entry name" value="Abhydrolase_1"/>
    <property type="match status" value="1"/>
</dbReference>
<dbReference type="PIRSF" id="PIRSF000443">
    <property type="entry name" value="Homoser_Ac_trans"/>
    <property type="match status" value="1"/>
</dbReference>
<evidence type="ECO:0000313" key="5">
    <source>
        <dbReference type="Proteomes" id="UP000076738"/>
    </source>
</evidence>
<dbReference type="PANTHER" id="PTHR32268:SF15">
    <property type="entry name" value="HOMOSERINE ACETYLTRANSFERASE FAMILY PROTEIN (AFU_ORTHOLOGUE AFUA_1G15350)"/>
    <property type="match status" value="1"/>
</dbReference>
<keyword evidence="5" id="KW-1185">Reference proteome</keyword>
<feature type="domain" description="AB hydrolase-1" evidence="3">
    <location>
        <begin position="61"/>
        <end position="199"/>
    </location>
</feature>
<gene>
    <name evidence="4" type="ORF">CALVIDRAFT_552778</name>
</gene>
<dbReference type="EMBL" id="KV417269">
    <property type="protein sequence ID" value="KZP00523.1"/>
    <property type="molecule type" value="Genomic_DNA"/>
</dbReference>
<dbReference type="Gene3D" id="3.40.50.1820">
    <property type="entry name" value="alpha/beta hydrolase"/>
    <property type="match status" value="1"/>
</dbReference>
<feature type="active site" evidence="2">
    <location>
        <position position="330"/>
    </location>
</feature>
<protein>
    <submittedName>
        <fullName evidence="4">Homoserine acetyltransferase</fullName>
    </submittedName>
</protein>
<keyword evidence="4" id="KW-0808">Transferase</keyword>
<accession>A0A167R3G0</accession>